<comment type="caution">
    <text evidence="2">The sequence shown here is derived from an EMBL/GenBank/DDBJ whole genome shotgun (WGS) entry which is preliminary data.</text>
</comment>
<dbReference type="PANTHER" id="PTHR10174:SF222">
    <property type="entry name" value="GH10083P-RELATED"/>
    <property type="match status" value="1"/>
</dbReference>
<sequence length="225" mass="26220">MYYTIRSLIPDWYEQCNPKLPCMKATIDSCYVFLHPAVLNESDRVYMFKMKKPNTYSPRELLMLFVQFSELRLAEDYALGDIFAIYEVAHRKSPSQPQLTIFTFAESVFPSRGAVYLLNTPSYMSSILAFLKTLLKPKLFSRIHVHQDVEVLKEIFSDDILPKDYGGSGPSLEQLNDLMKVKLEEFQDRFDQLDQMRVDESLRPEKLVNNDILGFYGNFKKLDVN</sequence>
<dbReference type="CDD" id="cd00170">
    <property type="entry name" value="SEC14"/>
    <property type="match status" value="1"/>
</dbReference>
<dbReference type="InterPro" id="IPR001251">
    <property type="entry name" value="CRAL-TRIO_dom"/>
</dbReference>
<protein>
    <recommendedName>
        <fullName evidence="1">CRAL-TRIO domain-containing protein</fullName>
    </recommendedName>
</protein>
<reference evidence="2" key="2">
    <citation type="submission" date="2021-08" db="EMBL/GenBank/DDBJ databases">
        <authorList>
            <person name="Eriksson T."/>
        </authorList>
    </citation>
    <scope>NUCLEOTIDE SEQUENCE</scope>
    <source>
        <strain evidence="2">Stoneville</strain>
        <tissue evidence="2">Whole head</tissue>
    </source>
</reference>
<dbReference type="Gene3D" id="3.40.525.10">
    <property type="entry name" value="CRAL-TRIO lipid binding domain"/>
    <property type="match status" value="1"/>
</dbReference>
<organism evidence="2 3">
    <name type="scientific">Tenebrio molitor</name>
    <name type="common">Yellow mealworm beetle</name>
    <dbReference type="NCBI Taxonomy" id="7067"/>
    <lineage>
        <taxon>Eukaryota</taxon>
        <taxon>Metazoa</taxon>
        <taxon>Ecdysozoa</taxon>
        <taxon>Arthropoda</taxon>
        <taxon>Hexapoda</taxon>
        <taxon>Insecta</taxon>
        <taxon>Pterygota</taxon>
        <taxon>Neoptera</taxon>
        <taxon>Endopterygota</taxon>
        <taxon>Coleoptera</taxon>
        <taxon>Polyphaga</taxon>
        <taxon>Cucujiformia</taxon>
        <taxon>Tenebrionidae</taxon>
        <taxon>Tenebrio</taxon>
    </lineage>
</organism>
<accession>A0A8J6HWB8</accession>
<dbReference type="SUPFAM" id="SSF52087">
    <property type="entry name" value="CRAL/TRIO domain"/>
    <property type="match status" value="1"/>
</dbReference>
<dbReference type="Proteomes" id="UP000719412">
    <property type="component" value="Unassembled WGS sequence"/>
</dbReference>
<evidence type="ECO:0000313" key="2">
    <source>
        <dbReference type="EMBL" id="KAH0820743.1"/>
    </source>
</evidence>
<dbReference type="PANTHER" id="PTHR10174">
    <property type="entry name" value="ALPHA-TOCOPHEROL TRANSFER PROTEIN-RELATED"/>
    <property type="match status" value="1"/>
</dbReference>
<dbReference type="PROSITE" id="PS50191">
    <property type="entry name" value="CRAL_TRIO"/>
    <property type="match status" value="1"/>
</dbReference>
<dbReference type="EMBL" id="JABDTM020010942">
    <property type="protein sequence ID" value="KAH0820743.1"/>
    <property type="molecule type" value="Genomic_DNA"/>
</dbReference>
<keyword evidence="3" id="KW-1185">Reference proteome</keyword>
<evidence type="ECO:0000259" key="1">
    <source>
        <dbReference type="PROSITE" id="PS50191"/>
    </source>
</evidence>
<dbReference type="AlphaFoldDB" id="A0A8J6HWB8"/>
<dbReference type="GO" id="GO:1902936">
    <property type="term" value="F:phosphatidylinositol bisphosphate binding"/>
    <property type="evidence" value="ECO:0007669"/>
    <property type="project" value="TreeGrafter"/>
</dbReference>
<reference evidence="2" key="1">
    <citation type="journal article" date="2020" name="J Insects Food Feed">
        <title>The yellow mealworm (Tenebrio molitor) genome: a resource for the emerging insects as food and feed industry.</title>
        <authorList>
            <person name="Eriksson T."/>
            <person name="Andere A."/>
            <person name="Kelstrup H."/>
            <person name="Emery V."/>
            <person name="Picard C."/>
        </authorList>
    </citation>
    <scope>NUCLEOTIDE SEQUENCE</scope>
    <source>
        <strain evidence="2">Stoneville</strain>
        <tissue evidence="2">Whole head</tissue>
    </source>
</reference>
<dbReference type="Pfam" id="PF00650">
    <property type="entry name" value="CRAL_TRIO"/>
    <property type="match status" value="1"/>
</dbReference>
<proteinExistence type="predicted"/>
<gene>
    <name evidence="2" type="ORF">GEV33_002048</name>
</gene>
<dbReference type="GO" id="GO:0016020">
    <property type="term" value="C:membrane"/>
    <property type="evidence" value="ECO:0007669"/>
    <property type="project" value="TreeGrafter"/>
</dbReference>
<dbReference type="InterPro" id="IPR036865">
    <property type="entry name" value="CRAL-TRIO_dom_sf"/>
</dbReference>
<evidence type="ECO:0000313" key="3">
    <source>
        <dbReference type="Proteomes" id="UP000719412"/>
    </source>
</evidence>
<name>A0A8J6HWB8_TENMO</name>
<feature type="domain" description="CRAL-TRIO" evidence="1">
    <location>
        <begin position="76"/>
        <end position="173"/>
    </location>
</feature>